<reference evidence="2" key="2">
    <citation type="submission" date="2015-07" db="EMBL/GenBank/DDBJ databases">
        <authorList>
            <person name="Noorani M."/>
        </authorList>
    </citation>
    <scope>NUCLEOTIDE SEQUENCE</scope>
    <source>
        <strain evidence="2">Yugu1</strain>
    </source>
</reference>
<keyword evidence="1" id="KW-1133">Transmembrane helix</keyword>
<evidence type="ECO:0000256" key="1">
    <source>
        <dbReference type="SAM" id="Phobius"/>
    </source>
</evidence>
<name>A0A368PKQ5_SETIT</name>
<keyword evidence="1" id="KW-0472">Membrane</keyword>
<feature type="transmembrane region" description="Helical" evidence="1">
    <location>
        <begin position="20"/>
        <end position="40"/>
    </location>
</feature>
<protein>
    <submittedName>
        <fullName evidence="2">Uncharacterized protein</fullName>
    </submittedName>
</protein>
<keyword evidence="1" id="KW-0812">Transmembrane</keyword>
<reference evidence="2" key="1">
    <citation type="journal article" date="2012" name="Nat. Biotechnol.">
        <title>Reference genome sequence of the model plant Setaria.</title>
        <authorList>
            <person name="Bennetzen J.L."/>
            <person name="Schmutz J."/>
            <person name="Wang H."/>
            <person name="Percifield R."/>
            <person name="Hawkins J."/>
            <person name="Pontaroli A.C."/>
            <person name="Estep M."/>
            <person name="Feng L."/>
            <person name="Vaughn J.N."/>
            <person name="Grimwood J."/>
            <person name="Jenkins J."/>
            <person name="Barry K."/>
            <person name="Lindquist E."/>
            <person name="Hellsten U."/>
            <person name="Deshpande S."/>
            <person name="Wang X."/>
            <person name="Wu X."/>
            <person name="Mitros T."/>
            <person name="Triplett J."/>
            <person name="Yang X."/>
            <person name="Ye C.Y."/>
            <person name="Mauro-Herrera M."/>
            <person name="Wang L."/>
            <person name="Li P."/>
            <person name="Sharma M."/>
            <person name="Sharma R."/>
            <person name="Ronald P.C."/>
            <person name="Panaud O."/>
            <person name="Kellogg E.A."/>
            <person name="Brutnell T.P."/>
            <person name="Doust A.N."/>
            <person name="Tuskan G.A."/>
            <person name="Rokhsar D."/>
            <person name="Devos K.M."/>
        </authorList>
    </citation>
    <scope>NUCLEOTIDE SEQUENCE [LARGE SCALE GENOMIC DNA]</scope>
    <source>
        <strain evidence="2">Yugu1</strain>
    </source>
</reference>
<dbReference type="AlphaFoldDB" id="A0A368PKQ5"/>
<proteinExistence type="predicted"/>
<organism evidence="2">
    <name type="scientific">Setaria italica</name>
    <name type="common">Foxtail millet</name>
    <name type="synonym">Panicum italicum</name>
    <dbReference type="NCBI Taxonomy" id="4555"/>
    <lineage>
        <taxon>Eukaryota</taxon>
        <taxon>Viridiplantae</taxon>
        <taxon>Streptophyta</taxon>
        <taxon>Embryophyta</taxon>
        <taxon>Tracheophyta</taxon>
        <taxon>Spermatophyta</taxon>
        <taxon>Magnoliopsida</taxon>
        <taxon>Liliopsida</taxon>
        <taxon>Poales</taxon>
        <taxon>Poaceae</taxon>
        <taxon>PACMAD clade</taxon>
        <taxon>Panicoideae</taxon>
        <taxon>Panicodae</taxon>
        <taxon>Paniceae</taxon>
        <taxon>Cenchrinae</taxon>
        <taxon>Setaria</taxon>
    </lineage>
</organism>
<dbReference type="EMBL" id="CM003528">
    <property type="protein sequence ID" value="RCV06356.1"/>
    <property type="molecule type" value="Genomic_DNA"/>
</dbReference>
<gene>
    <name evidence="2" type="ORF">SETIT_1G156500v2</name>
</gene>
<accession>A0A368PKQ5</accession>
<sequence length="176" mass="19126">MWVLILVQIGQWNQGYDRMFQVLAQIVGSGILVVLVLPSAQAVHATYCYKNWMTKEQISMPIEGGRHLPPASATRRSSRAVNLSGRIRVDRSEARRRAPPAGGCYGGGSVSSRTVVVWCAANGKEEEEGERRGVMCQKPLHFGGMGGGDIGAHEIEVLSFGLFAQPSCILCLRVTI</sequence>
<evidence type="ECO:0000313" key="2">
    <source>
        <dbReference type="EMBL" id="RCV06356.1"/>
    </source>
</evidence>